<feature type="transmembrane region" description="Helical" evidence="5">
    <location>
        <begin position="195"/>
        <end position="217"/>
    </location>
</feature>
<feature type="domain" description="Methyl-accepting transducer" evidence="6">
    <location>
        <begin position="276"/>
        <end position="512"/>
    </location>
</feature>
<feature type="transmembrane region" description="Helical" evidence="5">
    <location>
        <begin position="12"/>
        <end position="34"/>
    </location>
</feature>
<reference evidence="7" key="2">
    <citation type="submission" date="2021-04" db="EMBL/GenBank/DDBJ databases">
        <authorList>
            <person name="Gilroy R."/>
        </authorList>
    </citation>
    <scope>NUCLEOTIDE SEQUENCE</scope>
    <source>
        <strain evidence="7">378</strain>
    </source>
</reference>
<dbReference type="CDD" id="cd11386">
    <property type="entry name" value="MCP_signal"/>
    <property type="match status" value="1"/>
</dbReference>
<evidence type="ECO:0000256" key="5">
    <source>
        <dbReference type="SAM" id="Phobius"/>
    </source>
</evidence>
<keyword evidence="5" id="KW-0812">Transmembrane</keyword>
<dbReference type="SUPFAM" id="SSF58104">
    <property type="entry name" value="Methyl-accepting chemotaxis protein (MCP) signaling domain"/>
    <property type="match status" value="1"/>
</dbReference>
<accession>A0A948THC7</accession>
<evidence type="ECO:0000256" key="4">
    <source>
        <dbReference type="PROSITE-ProRule" id="PRU00284"/>
    </source>
</evidence>
<evidence type="ECO:0000259" key="6">
    <source>
        <dbReference type="PROSITE" id="PS50111"/>
    </source>
</evidence>
<comment type="caution">
    <text evidence="7">The sequence shown here is derived from an EMBL/GenBank/DDBJ whole genome shotgun (WGS) entry which is preliminary data.</text>
</comment>
<sequence>MFDWFLNLHSKVKLFVLSSSLLAMLIIVAAIGYYSVLQSINAANEISVVLNRSSARVNAVQQTLRNFDNNNITFLAASVGSDESTDNYRTRMSSISGQLKQAVDTMNPKLIGNLPSDPAYEAAILQIKNDMKEVDTLFRGKFMEQIETSRYAALAFYIDEVRPHVTQMYQNLYKLVATQNALVIKLAQSGSDMTYAYIAIAVALVAVVLGIILSWAICSYITNCIKRQEHFMSMIREGNFNFDLGKYYKDDFGSIIESIGAMRDNMNHALTLVKINSEKTEASLDRIVSLAHETADKVSDCEGRSISVSAASEEMLSTTQDIAKNCDDASKLANETNDIINAGVATIKNSIDDIRKQSEEVHANSVAVEKVAKRSLDINSIVSTIEDIADQTNLLALNAAIEAARAGEAGRGFAVVADEVRALASRTASSTKEIAEMVSDIQKDAAAAATSINNSVASMELTTQNTAEVESHMHEMLEHVDAVNTQISQIASAAEEQSTATNEISQHIHGITNLTQDANHKTQDTLGIIDETVQQIHQLQNSLSFFKLGNDNLQGDLK</sequence>
<dbReference type="FunFam" id="1.10.287.950:FF:000001">
    <property type="entry name" value="Methyl-accepting chemotaxis sensory transducer"/>
    <property type="match status" value="1"/>
</dbReference>
<dbReference type="PANTHER" id="PTHR32089">
    <property type="entry name" value="METHYL-ACCEPTING CHEMOTAXIS PROTEIN MCPB"/>
    <property type="match status" value="1"/>
</dbReference>
<dbReference type="GO" id="GO:0004888">
    <property type="term" value="F:transmembrane signaling receptor activity"/>
    <property type="evidence" value="ECO:0007669"/>
    <property type="project" value="InterPro"/>
</dbReference>
<comment type="similarity">
    <text evidence="3">Belongs to the methyl-accepting chemotaxis (MCP) protein family.</text>
</comment>
<dbReference type="Gene3D" id="1.10.287.950">
    <property type="entry name" value="Methyl-accepting chemotaxis protein"/>
    <property type="match status" value="1"/>
</dbReference>
<evidence type="ECO:0000256" key="1">
    <source>
        <dbReference type="ARBA" id="ARBA00004370"/>
    </source>
</evidence>
<dbReference type="PROSITE" id="PS50111">
    <property type="entry name" value="CHEMOTAXIS_TRANSDUC_2"/>
    <property type="match status" value="1"/>
</dbReference>
<comment type="subcellular location">
    <subcellularLocation>
        <location evidence="1">Membrane</location>
    </subcellularLocation>
</comment>
<dbReference type="Pfam" id="PF00015">
    <property type="entry name" value="MCPsignal"/>
    <property type="match status" value="1"/>
</dbReference>
<evidence type="ECO:0000256" key="3">
    <source>
        <dbReference type="ARBA" id="ARBA00029447"/>
    </source>
</evidence>
<keyword evidence="5" id="KW-1133">Transmembrane helix</keyword>
<dbReference type="EMBL" id="JAHLFE010000151">
    <property type="protein sequence ID" value="MBU3844688.1"/>
    <property type="molecule type" value="Genomic_DNA"/>
</dbReference>
<dbReference type="GO" id="GO:0007165">
    <property type="term" value="P:signal transduction"/>
    <property type="evidence" value="ECO:0007669"/>
    <property type="project" value="UniProtKB-KW"/>
</dbReference>
<evidence type="ECO:0000313" key="8">
    <source>
        <dbReference type="Proteomes" id="UP000733611"/>
    </source>
</evidence>
<dbReference type="PANTHER" id="PTHR32089:SF112">
    <property type="entry name" value="LYSOZYME-LIKE PROTEIN-RELATED"/>
    <property type="match status" value="1"/>
</dbReference>
<keyword evidence="2 4" id="KW-0807">Transducer</keyword>
<evidence type="ECO:0000256" key="2">
    <source>
        <dbReference type="ARBA" id="ARBA00023224"/>
    </source>
</evidence>
<dbReference type="PRINTS" id="PR00260">
    <property type="entry name" value="CHEMTRNSDUCR"/>
</dbReference>
<keyword evidence="5" id="KW-0472">Membrane</keyword>
<dbReference type="GO" id="GO:0006935">
    <property type="term" value="P:chemotaxis"/>
    <property type="evidence" value="ECO:0007669"/>
    <property type="project" value="InterPro"/>
</dbReference>
<dbReference type="InterPro" id="IPR004089">
    <property type="entry name" value="MCPsignal_dom"/>
</dbReference>
<gene>
    <name evidence="7" type="ORF">H9847_07480</name>
</gene>
<dbReference type="InterPro" id="IPR004090">
    <property type="entry name" value="Chemotax_Me-accpt_rcpt"/>
</dbReference>
<evidence type="ECO:0000313" key="7">
    <source>
        <dbReference type="EMBL" id="MBU3844688.1"/>
    </source>
</evidence>
<proteinExistence type="inferred from homology"/>
<protein>
    <submittedName>
        <fullName evidence="7">Methyl-accepting chemotaxis protein</fullName>
    </submittedName>
</protein>
<dbReference type="AlphaFoldDB" id="A0A948THC7"/>
<dbReference type="SMART" id="SM00283">
    <property type="entry name" value="MA"/>
    <property type="match status" value="1"/>
</dbReference>
<dbReference type="GO" id="GO:0016020">
    <property type="term" value="C:membrane"/>
    <property type="evidence" value="ECO:0007669"/>
    <property type="project" value="UniProtKB-SubCell"/>
</dbReference>
<dbReference type="Proteomes" id="UP000733611">
    <property type="component" value="Unassembled WGS sequence"/>
</dbReference>
<organism evidence="7 8">
    <name type="scientific">Candidatus Anaerobiospirillum pullicola</name>
    <dbReference type="NCBI Taxonomy" id="2838451"/>
    <lineage>
        <taxon>Bacteria</taxon>
        <taxon>Pseudomonadati</taxon>
        <taxon>Pseudomonadota</taxon>
        <taxon>Gammaproteobacteria</taxon>
        <taxon>Aeromonadales</taxon>
        <taxon>Succinivibrionaceae</taxon>
        <taxon>Anaerobiospirillum</taxon>
    </lineage>
</organism>
<name>A0A948THC7_9GAMM</name>
<reference evidence="7" key="1">
    <citation type="journal article" date="2021" name="PeerJ">
        <title>Extensive microbial diversity within the chicken gut microbiome revealed by metagenomics and culture.</title>
        <authorList>
            <person name="Gilroy R."/>
            <person name="Ravi A."/>
            <person name="Getino M."/>
            <person name="Pursley I."/>
            <person name="Horton D.L."/>
            <person name="Alikhan N.F."/>
            <person name="Baker D."/>
            <person name="Gharbi K."/>
            <person name="Hall N."/>
            <person name="Watson M."/>
            <person name="Adriaenssens E.M."/>
            <person name="Foster-Nyarko E."/>
            <person name="Jarju S."/>
            <person name="Secka A."/>
            <person name="Antonio M."/>
            <person name="Oren A."/>
            <person name="Chaudhuri R.R."/>
            <person name="La Ragione R."/>
            <person name="Hildebrand F."/>
            <person name="Pallen M.J."/>
        </authorList>
    </citation>
    <scope>NUCLEOTIDE SEQUENCE</scope>
    <source>
        <strain evidence="7">378</strain>
    </source>
</reference>